<dbReference type="RefSeq" id="WP_342592464.1">
    <property type="nucleotide sequence ID" value="NZ_BAAAMI010000008.1"/>
</dbReference>
<feature type="transmembrane region" description="Helical" evidence="1">
    <location>
        <begin position="234"/>
        <end position="256"/>
    </location>
</feature>
<gene>
    <name evidence="3" type="ORF">JOF46_002972</name>
</gene>
<keyword evidence="1" id="KW-0472">Membrane</keyword>
<evidence type="ECO:0000256" key="1">
    <source>
        <dbReference type="SAM" id="Phobius"/>
    </source>
</evidence>
<feature type="domain" description="CAAX prenyl protease 2/Lysostaphin resistance protein A-like" evidence="2">
    <location>
        <begin position="145"/>
        <end position="246"/>
    </location>
</feature>
<dbReference type="InterPro" id="IPR042150">
    <property type="entry name" value="MmRce1-like"/>
</dbReference>
<dbReference type="EMBL" id="JAGIOE010000001">
    <property type="protein sequence ID" value="MBP2375060.1"/>
    <property type="molecule type" value="Genomic_DNA"/>
</dbReference>
<dbReference type="InterPro" id="IPR003675">
    <property type="entry name" value="Rce1/LyrA-like_dom"/>
</dbReference>
<dbReference type="GO" id="GO:0008233">
    <property type="term" value="F:peptidase activity"/>
    <property type="evidence" value="ECO:0007669"/>
    <property type="project" value="UniProtKB-KW"/>
</dbReference>
<keyword evidence="3" id="KW-0645">Protease</keyword>
<dbReference type="PANTHER" id="PTHR35797:SF1">
    <property type="entry name" value="PROTEASE"/>
    <property type="match status" value="1"/>
</dbReference>
<dbReference type="Proteomes" id="UP000766570">
    <property type="component" value="Unassembled WGS sequence"/>
</dbReference>
<dbReference type="GO" id="GO:0006508">
    <property type="term" value="P:proteolysis"/>
    <property type="evidence" value="ECO:0007669"/>
    <property type="project" value="UniProtKB-KW"/>
</dbReference>
<keyword evidence="4" id="KW-1185">Reference proteome</keyword>
<feature type="transmembrane region" description="Helical" evidence="1">
    <location>
        <begin position="207"/>
        <end position="227"/>
    </location>
</feature>
<protein>
    <submittedName>
        <fullName evidence="3">Membrane protease YdiL (CAAX protease family)</fullName>
    </submittedName>
</protein>
<sequence length="311" mass="33077">MDRNLRSILYFTAISCGLAWLVAWPLWQGDGLFDTRFGVVALAMMFTPAVAALAMVFIVERPAAKFRSLGLWPLKPAGRLLMYLALALIVPVALILVALPVGDALGVYPADFTGFSAFKAILATAGQGELPLPIETLVAMQFVNVLIGAFINLLPALGEELGWRGWLLPKLMPYGPVRAIVVSGIIWGAWHAPLILLGHNYPLAPGWLGVFMMIGMCILVGAAFGWLRLRSTSVWPAALAHGTFNAAAGFSMVFAAAGAPINTVNATILGWSGWIVPLLLAIVLVATRQFREAPASGKLAGQFPTHPPAAG</sequence>
<evidence type="ECO:0000259" key="2">
    <source>
        <dbReference type="Pfam" id="PF02517"/>
    </source>
</evidence>
<name>A0ABS4WFS9_9MICC</name>
<evidence type="ECO:0000313" key="3">
    <source>
        <dbReference type="EMBL" id="MBP2375060.1"/>
    </source>
</evidence>
<feature type="transmembrane region" description="Helical" evidence="1">
    <location>
        <begin position="138"/>
        <end position="158"/>
    </location>
</feature>
<feature type="transmembrane region" description="Helical" evidence="1">
    <location>
        <begin position="7"/>
        <end position="27"/>
    </location>
</feature>
<feature type="transmembrane region" description="Helical" evidence="1">
    <location>
        <begin position="179"/>
        <end position="201"/>
    </location>
</feature>
<dbReference type="PANTHER" id="PTHR35797">
    <property type="entry name" value="PROTEASE-RELATED"/>
    <property type="match status" value="1"/>
</dbReference>
<keyword evidence="3" id="KW-0378">Hydrolase</keyword>
<evidence type="ECO:0000313" key="4">
    <source>
        <dbReference type="Proteomes" id="UP000766570"/>
    </source>
</evidence>
<feature type="transmembrane region" description="Helical" evidence="1">
    <location>
        <begin position="268"/>
        <end position="286"/>
    </location>
</feature>
<organism evidence="3 4">
    <name type="scientific">Paeniglutamicibacter psychrophenolicus</name>
    <dbReference type="NCBI Taxonomy" id="257454"/>
    <lineage>
        <taxon>Bacteria</taxon>
        <taxon>Bacillati</taxon>
        <taxon>Actinomycetota</taxon>
        <taxon>Actinomycetes</taxon>
        <taxon>Micrococcales</taxon>
        <taxon>Micrococcaceae</taxon>
        <taxon>Paeniglutamicibacter</taxon>
    </lineage>
</organism>
<reference evidence="3 4" key="1">
    <citation type="submission" date="2021-03" db="EMBL/GenBank/DDBJ databases">
        <title>Sequencing the genomes of 1000 actinobacteria strains.</title>
        <authorList>
            <person name="Klenk H.-P."/>
        </authorList>
    </citation>
    <scope>NUCLEOTIDE SEQUENCE [LARGE SCALE GENOMIC DNA]</scope>
    <source>
        <strain evidence="3 4">DSM 15454</strain>
    </source>
</reference>
<proteinExistence type="predicted"/>
<feature type="transmembrane region" description="Helical" evidence="1">
    <location>
        <begin position="39"/>
        <end position="59"/>
    </location>
</feature>
<comment type="caution">
    <text evidence="3">The sequence shown here is derived from an EMBL/GenBank/DDBJ whole genome shotgun (WGS) entry which is preliminary data.</text>
</comment>
<accession>A0ABS4WFS9</accession>
<feature type="transmembrane region" description="Helical" evidence="1">
    <location>
        <begin position="80"/>
        <end position="99"/>
    </location>
</feature>
<keyword evidence="1" id="KW-0812">Transmembrane</keyword>
<keyword evidence="1" id="KW-1133">Transmembrane helix</keyword>
<dbReference type="Pfam" id="PF02517">
    <property type="entry name" value="Rce1-like"/>
    <property type="match status" value="1"/>
</dbReference>